<proteinExistence type="predicted"/>
<dbReference type="Proteomes" id="UP000183832">
    <property type="component" value="Unassembled WGS sequence"/>
</dbReference>
<protein>
    <submittedName>
        <fullName evidence="1">CLUMA_CG008569, isoform A</fullName>
    </submittedName>
</protein>
<keyword evidence="2" id="KW-1185">Reference proteome</keyword>
<dbReference type="AlphaFoldDB" id="A0A1J1I4H0"/>
<organism evidence="1 2">
    <name type="scientific">Clunio marinus</name>
    <dbReference type="NCBI Taxonomy" id="568069"/>
    <lineage>
        <taxon>Eukaryota</taxon>
        <taxon>Metazoa</taxon>
        <taxon>Ecdysozoa</taxon>
        <taxon>Arthropoda</taxon>
        <taxon>Hexapoda</taxon>
        <taxon>Insecta</taxon>
        <taxon>Pterygota</taxon>
        <taxon>Neoptera</taxon>
        <taxon>Endopterygota</taxon>
        <taxon>Diptera</taxon>
        <taxon>Nematocera</taxon>
        <taxon>Chironomoidea</taxon>
        <taxon>Chironomidae</taxon>
        <taxon>Clunio</taxon>
    </lineage>
</organism>
<dbReference type="EMBL" id="CVRI01000040">
    <property type="protein sequence ID" value="CRK95091.1"/>
    <property type="molecule type" value="Genomic_DNA"/>
</dbReference>
<name>A0A1J1I4H0_9DIPT</name>
<sequence>MTTKSFCGTDFSKDSWTTTIINVIIILEISTIHDEVQLLFSHKLNTGMFNGIIMLLLFEEVNTKKGNQIDTVLCNFRRFCNEVETCSRAKYIKQS</sequence>
<evidence type="ECO:0000313" key="2">
    <source>
        <dbReference type="Proteomes" id="UP000183832"/>
    </source>
</evidence>
<evidence type="ECO:0000313" key="1">
    <source>
        <dbReference type="EMBL" id="CRK95091.1"/>
    </source>
</evidence>
<gene>
    <name evidence="1" type="ORF">CLUMA_CG008569</name>
</gene>
<reference evidence="1 2" key="1">
    <citation type="submission" date="2015-04" db="EMBL/GenBank/DDBJ databases">
        <authorList>
            <person name="Syromyatnikov M.Y."/>
            <person name="Popov V.N."/>
        </authorList>
    </citation>
    <scope>NUCLEOTIDE SEQUENCE [LARGE SCALE GENOMIC DNA]</scope>
</reference>
<accession>A0A1J1I4H0</accession>